<dbReference type="GeneID" id="129324101"/>
<feature type="region of interest" description="Disordered" evidence="1">
    <location>
        <begin position="326"/>
        <end position="361"/>
    </location>
</feature>
<keyword evidence="2" id="KW-1185">Reference proteome</keyword>
<dbReference type="Proteomes" id="UP001190640">
    <property type="component" value="Chromosome 2"/>
</dbReference>
<feature type="region of interest" description="Disordered" evidence="1">
    <location>
        <begin position="220"/>
        <end position="256"/>
    </location>
</feature>
<organism evidence="2 3">
    <name type="scientific">Eublepharis macularius</name>
    <name type="common">Leopard gecko</name>
    <name type="synonym">Cyrtodactylus macularius</name>
    <dbReference type="NCBI Taxonomy" id="481883"/>
    <lineage>
        <taxon>Eukaryota</taxon>
        <taxon>Metazoa</taxon>
        <taxon>Chordata</taxon>
        <taxon>Craniata</taxon>
        <taxon>Vertebrata</taxon>
        <taxon>Euteleostomi</taxon>
        <taxon>Lepidosauria</taxon>
        <taxon>Squamata</taxon>
        <taxon>Bifurcata</taxon>
        <taxon>Gekkota</taxon>
        <taxon>Eublepharidae</taxon>
        <taxon>Eublepharinae</taxon>
        <taxon>Eublepharis</taxon>
    </lineage>
</organism>
<dbReference type="PANTHER" id="PTHR35838:SF1">
    <property type="entry name" value="TRICHOHYALIN-LIKE"/>
    <property type="match status" value="1"/>
</dbReference>
<gene>
    <name evidence="3" type="primary">LOC129324101</name>
</gene>
<dbReference type="KEGG" id="emc:129324101"/>
<proteinExistence type="predicted"/>
<protein>
    <submittedName>
        <fullName evidence="3">Uncharacterized protein LOC129324101</fullName>
    </submittedName>
</protein>
<evidence type="ECO:0000313" key="3">
    <source>
        <dbReference type="RefSeq" id="XP_054827077.1"/>
    </source>
</evidence>
<evidence type="ECO:0000256" key="1">
    <source>
        <dbReference type="SAM" id="MobiDB-lite"/>
    </source>
</evidence>
<reference evidence="3" key="1">
    <citation type="submission" date="2025-08" db="UniProtKB">
        <authorList>
            <consortium name="RefSeq"/>
        </authorList>
    </citation>
    <scope>IDENTIFICATION</scope>
    <source>
        <tissue evidence="3">Blood</tissue>
    </source>
</reference>
<accession>A0AA97IWU7</accession>
<feature type="compositionally biased region" description="Polar residues" evidence="1">
    <location>
        <begin position="229"/>
        <end position="238"/>
    </location>
</feature>
<evidence type="ECO:0000313" key="2">
    <source>
        <dbReference type="Proteomes" id="UP001190640"/>
    </source>
</evidence>
<feature type="compositionally biased region" description="Low complexity" evidence="1">
    <location>
        <begin position="342"/>
        <end position="361"/>
    </location>
</feature>
<dbReference type="PANTHER" id="PTHR35838">
    <property type="entry name" value="CHROMOSOME 21, WHOLE GENOME SHOTGUN SEQUENCE"/>
    <property type="match status" value="1"/>
</dbReference>
<name>A0AA97IWU7_EUBMA</name>
<sequence>MRLPAAFMEAQYTALQSEIQFFKEHMRSCRQAFDIHTLYNVLLLLSKDDSRRDIQSLEQLEKLVESREWDGQEVVKITAGNKKCDIPSYISWFVSYVHYLGSLKEAFDTKVVFPLCEELYVNDDPLPLGMLPSGGRKGHATASVAHTAKQLFAMRRKWALLLKGGMIDGQVFSSQSLLDLQGFANFHSFVKIIRLVPDLFHKSLASADLAQQWVELHASKHSSQQASSDPNSIQTRSDTGMDVGSLEHPPGLSQYPQDYEGGWPQSKASNSHYRDTCTRAAIQERNKLNEVHGDLMFLLQREERSWTLEAEVRKLQRSCQELASLMKRREEAPKDLPQRANGLDPDSSHSSGSLDTLSSGP</sequence>
<dbReference type="RefSeq" id="XP_054827077.1">
    <property type="nucleotide sequence ID" value="XM_054971102.1"/>
</dbReference>
<dbReference type="AlphaFoldDB" id="A0AA97IWU7"/>
<feature type="compositionally biased region" description="Basic and acidic residues" evidence="1">
    <location>
        <begin position="327"/>
        <end position="337"/>
    </location>
</feature>